<keyword evidence="1" id="KW-0677">Repeat</keyword>
<feature type="compositionally biased region" description="Polar residues" evidence="2">
    <location>
        <begin position="322"/>
        <end position="333"/>
    </location>
</feature>
<dbReference type="GO" id="GO:0010468">
    <property type="term" value="P:regulation of gene expression"/>
    <property type="evidence" value="ECO:0007669"/>
    <property type="project" value="InterPro"/>
</dbReference>
<dbReference type="AlphaFoldDB" id="A0A1Y3EVA7"/>
<dbReference type="GO" id="GO:0003682">
    <property type="term" value="F:chromatin binding"/>
    <property type="evidence" value="ECO:0007669"/>
    <property type="project" value="TreeGrafter"/>
</dbReference>
<evidence type="ECO:0000256" key="1">
    <source>
        <dbReference type="RuleBase" id="RU364107"/>
    </source>
</evidence>
<comment type="caution">
    <text evidence="4">The sequence shown here is derived from an EMBL/GenBank/DDBJ whole genome shotgun (WGS) entry which is preliminary data.</text>
</comment>
<evidence type="ECO:0000313" key="5">
    <source>
        <dbReference type="Proteomes" id="UP000243006"/>
    </source>
</evidence>
<dbReference type="GO" id="GO:0034087">
    <property type="term" value="P:establishment of mitotic sister chromatid cohesion"/>
    <property type="evidence" value="ECO:0007669"/>
    <property type="project" value="TreeGrafter"/>
</dbReference>
<organism evidence="4 5">
    <name type="scientific">Trichinella nativa</name>
    <dbReference type="NCBI Taxonomy" id="6335"/>
    <lineage>
        <taxon>Eukaryota</taxon>
        <taxon>Metazoa</taxon>
        <taxon>Ecdysozoa</taxon>
        <taxon>Nematoda</taxon>
        <taxon>Enoplea</taxon>
        <taxon>Dorylaimia</taxon>
        <taxon>Trichinellida</taxon>
        <taxon>Trichinellidae</taxon>
        <taxon>Trichinella</taxon>
    </lineage>
</organism>
<evidence type="ECO:0000313" key="4">
    <source>
        <dbReference type="EMBL" id="OUC49104.1"/>
    </source>
</evidence>
<sequence length="401" mass="44860">MHKCIPCVVAMTTDPYGEIRAKAEKILKEIDGRYGGFLQIKALEGIRHSYRLQSILQSVASSSELVRGFRDQDTCDALNSALYTILRNSRQQRRALLRSMLRLFDEIGKTPLKELIYVADNLANFPYHTLEEPLFVIHNSDLIVSVNGSLLLQAFKENLLELPPLGEEEDDDETLEEIMSRLPVDLKPLKECIDASQGCVMLLMLNQYLKDSFSISDSKLQEFSVSDPSKYQKGVTRRNIGPFKPKFAIQYLKRETIGSTSSANDAYMLCKLYMDQLMISFDISNAEDTNATSGAVDRMSSSEDSIPFSDDFCDRRSDNSTHADSSFASSNSGDQQQRIVLTIHRLDANKMKNDNIYADMIRQAKAPTSAFAVSMGPKGGHSSSGKRKKLSSSAFCYLCTP</sequence>
<feature type="domain" description="Sister chromatid cohesion C-terminal" evidence="3">
    <location>
        <begin position="3"/>
        <end position="141"/>
    </location>
</feature>
<gene>
    <name evidence="4" type="ORF">D917_05710</name>
</gene>
<dbReference type="GO" id="GO:1990414">
    <property type="term" value="P:replication-born double-strand break repair via sister chromatid exchange"/>
    <property type="evidence" value="ECO:0007669"/>
    <property type="project" value="TreeGrafter"/>
</dbReference>
<keyword evidence="1" id="KW-0131">Cell cycle</keyword>
<dbReference type="PANTHER" id="PTHR21704">
    <property type="entry name" value="NIPPED-B-LIKE PROTEIN DELANGIN SCC2-RELATED"/>
    <property type="match status" value="1"/>
</dbReference>
<dbReference type="GO" id="GO:0071169">
    <property type="term" value="P:establishment of protein localization to chromatin"/>
    <property type="evidence" value="ECO:0007669"/>
    <property type="project" value="TreeGrafter"/>
</dbReference>
<dbReference type="PANTHER" id="PTHR21704:SF18">
    <property type="entry name" value="NIPPED-B-LIKE PROTEIN"/>
    <property type="match status" value="1"/>
</dbReference>
<keyword evidence="1" id="KW-0539">Nucleus</keyword>
<dbReference type="Pfam" id="PF12830">
    <property type="entry name" value="Nipped-B_C"/>
    <property type="match status" value="1"/>
</dbReference>
<feature type="compositionally biased region" description="Basic and acidic residues" evidence="2">
    <location>
        <begin position="312"/>
        <end position="321"/>
    </location>
</feature>
<comment type="subcellular location">
    <subcellularLocation>
        <location evidence="1">Nucleus</location>
    </subcellularLocation>
</comment>
<dbReference type="EMBL" id="LVZM01001581">
    <property type="protein sequence ID" value="OUC49104.1"/>
    <property type="molecule type" value="Genomic_DNA"/>
</dbReference>
<dbReference type="InterPro" id="IPR024986">
    <property type="entry name" value="Nipped-B_C"/>
</dbReference>
<protein>
    <recommendedName>
        <fullName evidence="1">Nipped-B protein</fullName>
    </recommendedName>
</protein>
<reference evidence="4 5" key="1">
    <citation type="submission" date="2015-04" db="EMBL/GenBank/DDBJ databases">
        <title>Draft genome of the roundworm Trichinella nativa.</title>
        <authorList>
            <person name="Mitreva M."/>
        </authorList>
    </citation>
    <scope>NUCLEOTIDE SEQUENCE [LARGE SCALE GENOMIC DNA]</scope>
    <source>
        <strain evidence="4 5">ISS45</strain>
    </source>
</reference>
<dbReference type="Proteomes" id="UP000243006">
    <property type="component" value="Unassembled WGS sequence"/>
</dbReference>
<evidence type="ECO:0000256" key="2">
    <source>
        <dbReference type="SAM" id="MobiDB-lite"/>
    </source>
</evidence>
<name>A0A1Y3EVA7_9BILA</name>
<dbReference type="GO" id="GO:0061775">
    <property type="term" value="F:cohesin loader activity"/>
    <property type="evidence" value="ECO:0007669"/>
    <property type="project" value="InterPro"/>
</dbReference>
<comment type="similarity">
    <text evidence="1">Belongs to the SCC2/Nipped-B family.</text>
</comment>
<dbReference type="InterPro" id="IPR033031">
    <property type="entry name" value="Scc2/Nipped-B"/>
</dbReference>
<dbReference type="GO" id="GO:0140588">
    <property type="term" value="P:chromatin looping"/>
    <property type="evidence" value="ECO:0007669"/>
    <property type="project" value="InterPro"/>
</dbReference>
<feature type="region of interest" description="Disordered" evidence="2">
    <location>
        <begin position="310"/>
        <end position="333"/>
    </location>
</feature>
<proteinExistence type="inferred from homology"/>
<evidence type="ECO:0000259" key="3">
    <source>
        <dbReference type="Pfam" id="PF12830"/>
    </source>
</evidence>
<accession>A0A1Y3EVA7</accession>
<dbReference type="GO" id="GO:0090694">
    <property type="term" value="C:Scc2-Scc4 cohesin loading complex"/>
    <property type="evidence" value="ECO:0007669"/>
    <property type="project" value="TreeGrafter"/>
</dbReference>